<dbReference type="AlphaFoldDB" id="A0A919IUR4"/>
<protein>
    <submittedName>
        <fullName evidence="3">Uncharacterized protein</fullName>
    </submittedName>
</protein>
<gene>
    <name evidence="3" type="ORF">Acy02nite_62760</name>
</gene>
<reference evidence="3" key="1">
    <citation type="submission" date="2021-01" db="EMBL/GenBank/DDBJ databases">
        <title>Whole genome shotgun sequence of Actinoplanes cyaneus NBRC 14990.</title>
        <authorList>
            <person name="Komaki H."/>
            <person name="Tamura T."/>
        </authorList>
    </citation>
    <scope>NUCLEOTIDE SEQUENCE</scope>
    <source>
        <strain evidence="3">NBRC 14990</strain>
    </source>
</reference>
<dbReference type="EMBL" id="BOMH01000046">
    <property type="protein sequence ID" value="GID68395.1"/>
    <property type="molecule type" value="Genomic_DNA"/>
</dbReference>
<dbReference type="Proteomes" id="UP000619479">
    <property type="component" value="Unassembled WGS sequence"/>
</dbReference>
<feature type="region of interest" description="Disordered" evidence="1">
    <location>
        <begin position="157"/>
        <end position="199"/>
    </location>
</feature>
<name>A0A919IUR4_9ACTN</name>
<evidence type="ECO:0000313" key="4">
    <source>
        <dbReference type="Proteomes" id="UP000619479"/>
    </source>
</evidence>
<accession>A0A919IUR4</accession>
<evidence type="ECO:0000313" key="3">
    <source>
        <dbReference type="EMBL" id="GID68395.1"/>
    </source>
</evidence>
<keyword evidence="4" id="KW-1185">Reference proteome</keyword>
<comment type="caution">
    <text evidence="3">The sequence shown here is derived from an EMBL/GenBank/DDBJ whole genome shotgun (WGS) entry which is preliminary data.</text>
</comment>
<organism evidence="3 4">
    <name type="scientific">Actinoplanes cyaneus</name>
    <dbReference type="NCBI Taxonomy" id="52696"/>
    <lineage>
        <taxon>Bacteria</taxon>
        <taxon>Bacillati</taxon>
        <taxon>Actinomycetota</taxon>
        <taxon>Actinomycetes</taxon>
        <taxon>Micromonosporales</taxon>
        <taxon>Micromonosporaceae</taxon>
        <taxon>Actinoplanes</taxon>
    </lineage>
</organism>
<evidence type="ECO:0000256" key="2">
    <source>
        <dbReference type="SAM" id="Phobius"/>
    </source>
</evidence>
<dbReference type="RefSeq" id="WP_239175376.1">
    <property type="nucleotide sequence ID" value="NZ_BAAAUC010000022.1"/>
</dbReference>
<feature type="transmembrane region" description="Helical" evidence="2">
    <location>
        <begin position="127"/>
        <end position="149"/>
    </location>
</feature>
<keyword evidence="2" id="KW-1133">Transmembrane helix</keyword>
<keyword evidence="2" id="KW-0472">Membrane</keyword>
<proteinExistence type="predicted"/>
<sequence>MAILAPPYRPFSPGFPPLDPARGDGGATIAVTMRYAPLAFVLGLFTPVLQIDGKNVPASWGRVTTPVAFGEHHVHVHVPYLLAARIGTAETTVMALPGRTAELEYRAPLLAFLRGALGPPPQRYPGMALAVVLLIGAMVLGFCTCLGIFTSGGPPETPATPVATPSASTNVSPSTHGSFSMGDPYTPRGVYGSSRQDSR</sequence>
<keyword evidence="2" id="KW-0812">Transmembrane</keyword>
<evidence type="ECO:0000256" key="1">
    <source>
        <dbReference type="SAM" id="MobiDB-lite"/>
    </source>
</evidence>
<feature type="compositionally biased region" description="Low complexity" evidence="1">
    <location>
        <begin position="159"/>
        <end position="169"/>
    </location>
</feature>